<evidence type="ECO:0000256" key="6">
    <source>
        <dbReference type="SAM" id="Phobius"/>
    </source>
</evidence>
<name>A0A9W8DZ05_9FUNG</name>
<evidence type="ECO:0000256" key="3">
    <source>
        <dbReference type="ARBA" id="ARBA00022833"/>
    </source>
</evidence>
<dbReference type="AlphaFoldDB" id="A0A9W8DZ05"/>
<dbReference type="GO" id="GO:0006511">
    <property type="term" value="P:ubiquitin-dependent protein catabolic process"/>
    <property type="evidence" value="ECO:0007669"/>
    <property type="project" value="TreeGrafter"/>
</dbReference>
<dbReference type="OrthoDB" id="8062037at2759"/>
<keyword evidence="7" id="KW-0732">Signal</keyword>
<dbReference type="InterPro" id="IPR011016">
    <property type="entry name" value="Znf_RING-CH"/>
</dbReference>
<keyword evidence="3" id="KW-0862">Zinc</keyword>
<keyword evidence="6" id="KW-0472">Membrane</keyword>
<dbReference type="SUPFAM" id="SSF57850">
    <property type="entry name" value="RING/U-box"/>
    <property type="match status" value="1"/>
</dbReference>
<evidence type="ECO:0000313" key="9">
    <source>
        <dbReference type="EMBL" id="KAJ1924295.1"/>
    </source>
</evidence>
<dbReference type="GO" id="GO:0061630">
    <property type="term" value="F:ubiquitin protein ligase activity"/>
    <property type="evidence" value="ECO:0007669"/>
    <property type="project" value="TreeGrafter"/>
</dbReference>
<protein>
    <recommendedName>
        <fullName evidence="8">RING-type domain-containing protein</fullName>
    </recommendedName>
</protein>
<dbReference type="InterPro" id="IPR001841">
    <property type="entry name" value="Znf_RING"/>
</dbReference>
<comment type="caution">
    <text evidence="9">The sequence shown here is derived from an EMBL/GenBank/DDBJ whole genome shotgun (WGS) entry which is preliminary data.</text>
</comment>
<evidence type="ECO:0000259" key="8">
    <source>
        <dbReference type="PROSITE" id="PS50089"/>
    </source>
</evidence>
<dbReference type="EMBL" id="JANBPT010000282">
    <property type="protein sequence ID" value="KAJ1924295.1"/>
    <property type="molecule type" value="Genomic_DNA"/>
</dbReference>
<evidence type="ECO:0000256" key="4">
    <source>
        <dbReference type="PROSITE-ProRule" id="PRU00175"/>
    </source>
</evidence>
<dbReference type="InterPro" id="IPR051826">
    <property type="entry name" value="E3_ubiquitin-ligase_domain"/>
</dbReference>
<dbReference type="PANTHER" id="PTHR22765">
    <property type="entry name" value="RING FINGER AND PROTEASE ASSOCIATED DOMAIN-CONTAINING"/>
    <property type="match status" value="1"/>
</dbReference>
<evidence type="ECO:0000313" key="10">
    <source>
        <dbReference type="Proteomes" id="UP001150569"/>
    </source>
</evidence>
<organism evidence="9 10">
    <name type="scientific">Tieghemiomyces parasiticus</name>
    <dbReference type="NCBI Taxonomy" id="78921"/>
    <lineage>
        <taxon>Eukaryota</taxon>
        <taxon>Fungi</taxon>
        <taxon>Fungi incertae sedis</taxon>
        <taxon>Zoopagomycota</taxon>
        <taxon>Kickxellomycotina</taxon>
        <taxon>Dimargaritomycetes</taxon>
        <taxon>Dimargaritales</taxon>
        <taxon>Dimargaritaceae</taxon>
        <taxon>Tieghemiomyces</taxon>
    </lineage>
</organism>
<keyword evidence="1" id="KW-0479">Metal-binding</keyword>
<feature type="compositionally biased region" description="Basic and acidic residues" evidence="5">
    <location>
        <begin position="334"/>
        <end position="351"/>
    </location>
</feature>
<feature type="domain" description="RING-type" evidence="8">
    <location>
        <begin position="400"/>
        <end position="442"/>
    </location>
</feature>
<dbReference type="Proteomes" id="UP001150569">
    <property type="component" value="Unassembled WGS sequence"/>
</dbReference>
<dbReference type="SMART" id="SM00744">
    <property type="entry name" value="RINGv"/>
    <property type="match status" value="1"/>
</dbReference>
<keyword evidence="6" id="KW-1133">Transmembrane helix</keyword>
<feature type="signal peptide" evidence="7">
    <location>
        <begin position="1"/>
        <end position="22"/>
    </location>
</feature>
<dbReference type="InterPro" id="IPR013083">
    <property type="entry name" value="Znf_RING/FYVE/PHD"/>
</dbReference>
<feature type="transmembrane region" description="Helical" evidence="6">
    <location>
        <begin position="212"/>
        <end position="238"/>
    </location>
</feature>
<keyword evidence="6" id="KW-0812">Transmembrane</keyword>
<keyword evidence="2 4" id="KW-0863">Zinc-finger</keyword>
<evidence type="ECO:0000256" key="2">
    <source>
        <dbReference type="ARBA" id="ARBA00022771"/>
    </source>
</evidence>
<evidence type="ECO:0000256" key="5">
    <source>
        <dbReference type="SAM" id="MobiDB-lite"/>
    </source>
</evidence>
<evidence type="ECO:0000256" key="7">
    <source>
        <dbReference type="SAM" id="SignalP"/>
    </source>
</evidence>
<gene>
    <name evidence="9" type="ORF">IWQ60_005302</name>
</gene>
<keyword evidence="10" id="KW-1185">Reference proteome</keyword>
<dbReference type="PANTHER" id="PTHR22765:SF411">
    <property type="entry name" value="OS02G0248440 PROTEIN"/>
    <property type="match status" value="1"/>
</dbReference>
<feature type="region of interest" description="Disordered" evidence="5">
    <location>
        <begin position="334"/>
        <end position="356"/>
    </location>
</feature>
<feature type="chain" id="PRO_5040907986" description="RING-type domain-containing protein" evidence="7">
    <location>
        <begin position="23"/>
        <end position="478"/>
    </location>
</feature>
<reference evidence="9" key="1">
    <citation type="submission" date="2022-07" db="EMBL/GenBank/DDBJ databases">
        <title>Phylogenomic reconstructions and comparative analyses of Kickxellomycotina fungi.</title>
        <authorList>
            <person name="Reynolds N.K."/>
            <person name="Stajich J.E."/>
            <person name="Barry K."/>
            <person name="Grigoriev I.V."/>
            <person name="Crous P."/>
            <person name="Smith M.E."/>
        </authorList>
    </citation>
    <scope>NUCLEOTIDE SEQUENCE</scope>
    <source>
        <strain evidence="9">RSA 861</strain>
    </source>
</reference>
<evidence type="ECO:0000256" key="1">
    <source>
        <dbReference type="ARBA" id="ARBA00022723"/>
    </source>
</evidence>
<proteinExistence type="predicted"/>
<dbReference type="PROSITE" id="PS50089">
    <property type="entry name" value="ZF_RING_2"/>
    <property type="match status" value="1"/>
</dbReference>
<accession>A0A9W8DZ05</accession>
<dbReference type="CDD" id="cd16454">
    <property type="entry name" value="RING-H2_PA-TM-RING"/>
    <property type="match status" value="1"/>
</dbReference>
<sequence>MLLAVRLLVLFACLLAAPRVRADDSYNITLNADVVTLSKDVSSVVHNSSTFLMASYPSIAYYPTSFPSNLPQGLLFKYLNRPDQVLTSPLGYVALINWNIVGPMRNPGQYVNRNLTNFSLGYSRTDDNPCRRIALATTTPCFEVHYTMGLQLETSLSQYAADNTDSADPNAGSAADPSVSQNLFIRLNVVNSQTGEVVNPSVLIVSRNNTGLIVGAVLGSLFGLILLGLMSFCIHAILKRRRLSQHRRARREEGIETLHVGLNKEATQPLDPALLKHIRLINTQVEDVRTLEQPAPAGPLPDIPAVECPPYSETDRAVGLGNEEEQVDENLELGKGRHGDRAPKQAADEKWTATPPPPAISNAVASSNIKQAPDQPAHDIVPMAKLDKVCGNPDATTETCPICLDDIERGQLVRQLPCNHVYHVECIDEWLTEKASVCPTCKYDCAPYCIQQAGPSYQPPAKPVKAPGGNQDQTIYIY</sequence>
<dbReference type="GO" id="GO:0008270">
    <property type="term" value="F:zinc ion binding"/>
    <property type="evidence" value="ECO:0007669"/>
    <property type="project" value="UniProtKB-KW"/>
</dbReference>
<dbReference type="Gene3D" id="3.30.40.10">
    <property type="entry name" value="Zinc/RING finger domain, C3HC4 (zinc finger)"/>
    <property type="match status" value="1"/>
</dbReference>
<dbReference type="Pfam" id="PF13639">
    <property type="entry name" value="zf-RING_2"/>
    <property type="match status" value="1"/>
</dbReference>
<dbReference type="SMART" id="SM00184">
    <property type="entry name" value="RING"/>
    <property type="match status" value="1"/>
</dbReference>